<keyword evidence="1" id="KW-1133">Transmembrane helix</keyword>
<evidence type="ECO:0000313" key="2">
    <source>
        <dbReference type="EMBL" id="KAG7661965.1"/>
    </source>
</evidence>
<feature type="transmembrane region" description="Helical" evidence="1">
    <location>
        <begin position="72"/>
        <end position="90"/>
    </location>
</feature>
<dbReference type="AlphaFoldDB" id="A0A8J5QIY7"/>
<organism evidence="2 3">
    <name type="scientific">[Candida] subhashii</name>
    <dbReference type="NCBI Taxonomy" id="561895"/>
    <lineage>
        <taxon>Eukaryota</taxon>
        <taxon>Fungi</taxon>
        <taxon>Dikarya</taxon>
        <taxon>Ascomycota</taxon>
        <taxon>Saccharomycotina</taxon>
        <taxon>Pichiomycetes</taxon>
        <taxon>Debaryomycetaceae</taxon>
        <taxon>Spathaspora</taxon>
    </lineage>
</organism>
<name>A0A8J5QIY7_9ASCO</name>
<evidence type="ECO:0000256" key="1">
    <source>
        <dbReference type="SAM" id="Phobius"/>
    </source>
</evidence>
<proteinExistence type="predicted"/>
<comment type="caution">
    <text evidence="2">The sequence shown here is derived from an EMBL/GenBank/DDBJ whole genome shotgun (WGS) entry which is preliminary data.</text>
</comment>
<sequence length="125" mass="14507">MVETTIQQPVEAPDLLNESKEQMITRYNKLLFNAAISGMLKGSLFALATGYYFSYKFNHPPYTRFFKPSRMVFWFVGWNVIGLTWSTDVAKVNITKQAALENEIKRNLLMEKEFAMLQTPIDRSK</sequence>
<keyword evidence="1" id="KW-0472">Membrane</keyword>
<evidence type="ECO:0000313" key="3">
    <source>
        <dbReference type="Proteomes" id="UP000694255"/>
    </source>
</evidence>
<dbReference type="GeneID" id="73471265"/>
<reference evidence="2 3" key="1">
    <citation type="journal article" date="2021" name="DNA Res.">
        <title>Genome analysis of Candida subhashii reveals its hybrid nature and dual mitochondrial genome conformations.</title>
        <authorList>
            <person name="Mixao V."/>
            <person name="Hegedusova E."/>
            <person name="Saus E."/>
            <person name="Pryszcz L.P."/>
            <person name="Cillingova A."/>
            <person name="Nosek J."/>
            <person name="Gabaldon T."/>
        </authorList>
    </citation>
    <scope>NUCLEOTIDE SEQUENCE [LARGE SCALE GENOMIC DNA]</scope>
    <source>
        <strain evidence="2 3">CBS 10753</strain>
    </source>
</reference>
<dbReference type="Proteomes" id="UP000694255">
    <property type="component" value="Unassembled WGS sequence"/>
</dbReference>
<keyword evidence="1" id="KW-0812">Transmembrane</keyword>
<feature type="transmembrane region" description="Helical" evidence="1">
    <location>
        <begin position="30"/>
        <end position="52"/>
    </location>
</feature>
<dbReference type="RefSeq" id="XP_049262198.1">
    <property type="nucleotide sequence ID" value="XM_049408427.1"/>
</dbReference>
<dbReference type="OrthoDB" id="4074036at2759"/>
<dbReference type="EMBL" id="JAGSYN010000186">
    <property type="protein sequence ID" value="KAG7661965.1"/>
    <property type="molecule type" value="Genomic_DNA"/>
</dbReference>
<keyword evidence="3" id="KW-1185">Reference proteome</keyword>
<accession>A0A8J5QIY7</accession>
<protein>
    <submittedName>
        <fullName evidence="2">Uncharacterized protein</fullName>
    </submittedName>
</protein>
<gene>
    <name evidence="2" type="ORF">J8A68_004465</name>
</gene>